<dbReference type="RefSeq" id="XP_062749671.1">
    <property type="nucleotide sequence ID" value="XM_062883081.1"/>
</dbReference>
<evidence type="ECO:0000313" key="2">
    <source>
        <dbReference type="EMBL" id="KAK4660701.1"/>
    </source>
</evidence>
<dbReference type="GeneID" id="87902607"/>
<feature type="compositionally biased region" description="Basic and acidic residues" evidence="1">
    <location>
        <begin position="21"/>
        <end position="35"/>
    </location>
</feature>
<proteinExistence type="predicted"/>
<organism evidence="2 3">
    <name type="scientific">Podospora pseudocomata</name>
    <dbReference type="NCBI Taxonomy" id="2093779"/>
    <lineage>
        <taxon>Eukaryota</taxon>
        <taxon>Fungi</taxon>
        <taxon>Dikarya</taxon>
        <taxon>Ascomycota</taxon>
        <taxon>Pezizomycotina</taxon>
        <taxon>Sordariomycetes</taxon>
        <taxon>Sordariomycetidae</taxon>
        <taxon>Sordariales</taxon>
        <taxon>Podosporaceae</taxon>
        <taxon>Podospora</taxon>
    </lineage>
</organism>
<comment type="caution">
    <text evidence="2">The sequence shown here is derived from an EMBL/GenBank/DDBJ whole genome shotgun (WGS) entry which is preliminary data.</text>
</comment>
<feature type="compositionally biased region" description="Low complexity" evidence="1">
    <location>
        <begin position="184"/>
        <end position="195"/>
    </location>
</feature>
<name>A0ABR0GYH1_9PEZI</name>
<evidence type="ECO:0000313" key="3">
    <source>
        <dbReference type="Proteomes" id="UP001323405"/>
    </source>
</evidence>
<keyword evidence="3" id="KW-1185">Reference proteome</keyword>
<reference evidence="2 3" key="1">
    <citation type="journal article" date="2023" name="bioRxiv">
        <title>High-quality genome assemblies of four members of thePodospora anserinaspecies complex.</title>
        <authorList>
            <person name="Ament-Velasquez S.L."/>
            <person name="Vogan A.A."/>
            <person name="Wallerman O."/>
            <person name="Hartmann F."/>
            <person name="Gautier V."/>
            <person name="Silar P."/>
            <person name="Giraud T."/>
            <person name="Johannesson H."/>
        </authorList>
    </citation>
    <scope>NUCLEOTIDE SEQUENCE [LARGE SCALE GENOMIC DNA]</scope>
    <source>
        <strain evidence="2 3">CBS 415.72m</strain>
    </source>
</reference>
<protein>
    <submittedName>
        <fullName evidence="2">Uncharacterized protein</fullName>
    </submittedName>
</protein>
<dbReference type="Proteomes" id="UP001323405">
    <property type="component" value="Unassembled WGS sequence"/>
</dbReference>
<feature type="compositionally biased region" description="Low complexity" evidence="1">
    <location>
        <begin position="36"/>
        <end position="62"/>
    </location>
</feature>
<gene>
    <name evidence="2" type="ORF">QC762_0021680</name>
</gene>
<feature type="region of interest" description="Disordered" evidence="1">
    <location>
        <begin position="1"/>
        <end position="114"/>
    </location>
</feature>
<feature type="compositionally biased region" description="Low complexity" evidence="1">
    <location>
        <begin position="74"/>
        <end position="98"/>
    </location>
</feature>
<evidence type="ECO:0000256" key="1">
    <source>
        <dbReference type="SAM" id="MobiDB-lite"/>
    </source>
</evidence>
<dbReference type="EMBL" id="JAFFHA010000001">
    <property type="protein sequence ID" value="KAK4660701.1"/>
    <property type="molecule type" value="Genomic_DNA"/>
</dbReference>
<accession>A0ABR0GYH1</accession>
<feature type="region of interest" description="Disordered" evidence="1">
    <location>
        <begin position="184"/>
        <end position="206"/>
    </location>
</feature>
<sequence>MPASDITIDLDRSSTPFPRSRRSERAHEQVEDFNRRNSSPRRFTSTPTRSRRLSPSPTRYRSAATIARSPPRYRSPTRITSAPRPRRISPSPLRYRSPTRLPSSTFRRAPSPSPYFKETRITEARRTTTYHLTSPVSRYTETRTTYRIPISRPRTPPRGLIDSPSRRITSPRLVDIRSSSEIYSSSRRYDSYPGRSTDRSLFTRRY</sequence>